<evidence type="ECO:0000313" key="4">
    <source>
        <dbReference type="Proteomes" id="UP000243588"/>
    </source>
</evidence>
<name>A0A1G8GBU6_9FLAO</name>
<feature type="domain" description="SseB protein C-terminal" evidence="2">
    <location>
        <begin position="150"/>
        <end position="259"/>
    </location>
</feature>
<dbReference type="Pfam" id="PF14581">
    <property type="entry name" value="SseB_C"/>
    <property type="match status" value="1"/>
</dbReference>
<proteinExistence type="predicted"/>
<dbReference type="InterPro" id="IPR027945">
    <property type="entry name" value="SseB_C"/>
</dbReference>
<dbReference type="RefSeq" id="WP_090410193.1">
    <property type="nucleotide sequence ID" value="NZ_FNDQ01000025.1"/>
</dbReference>
<evidence type="ECO:0000313" key="3">
    <source>
        <dbReference type="EMBL" id="SDH91849.1"/>
    </source>
</evidence>
<dbReference type="Proteomes" id="UP000243588">
    <property type="component" value="Unassembled WGS sequence"/>
</dbReference>
<sequence>MSFYNRNKKSTTKINANLTLAQLIEQAGSKPEYRAIFYDRFLKDYIYVLVEKTPNNSNSNESLAADAPILVLDDQRIPVFTSLDSISENGEVTDDISYMKVRGRSFLEMTFGSTIIVNPFSKIYKNLVPEEISQMLNGSIFNTLSNPVLKAQMQVKIGKPEVEPTKLLEELTQLFSTHEVIDNAYIGWTFNPMIDKKPHYIFAIETIAEKRQFKEIADMISNTCVPHLKKEEFIDIIKLEQNGNFSDYFYKYAEPFYKKQ</sequence>
<dbReference type="AlphaFoldDB" id="A0A1G8GBU6"/>
<organism evidence="3 4">
    <name type="scientific">Myroides phaeus</name>
    <dbReference type="NCBI Taxonomy" id="702745"/>
    <lineage>
        <taxon>Bacteria</taxon>
        <taxon>Pseudomonadati</taxon>
        <taxon>Bacteroidota</taxon>
        <taxon>Flavobacteriia</taxon>
        <taxon>Flavobacteriales</taxon>
        <taxon>Flavobacteriaceae</taxon>
        <taxon>Myroides</taxon>
    </lineage>
</organism>
<feature type="domain" description="SseB protein N-terminal" evidence="1">
    <location>
        <begin position="22"/>
        <end position="133"/>
    </location>
</feature>
<gene>
    <name evidence="3" type="ORF">SAMN05421818_12512</name>
</gene>
<evidence type="ECO:0000259" key="1">
    <source>
        <dbReference type="Pfam" id="PF07179"/>
    </source>
</evidence>
<dbReference type="Pfam" id="PF07179">
    <property type="entry name" value="SseB"/>
    <property type="match status" value="1"/>
</dbReference>
<evidence type="ECO:0000259" key="2">
    <source>
        <dbReference type="Pfam" id="PF14581"/>
    </source>
</evidence>
<accession>A0A1G8GBU6</accession>
<dbReference type="InterPro" id="IPR009839">
    <property type="entry name" value="SseB_N"/>
</dbReference>
<dbReference type="EMBL" id="FNDQ01000025">
    <property type="protein sequence ID" value="SDH91849.1"/>
    <property type="molecule type" value="Genomic_DNA"/>
</dbReference>
<keyword evidence="4" id="KW-1185">Reference proteome</keyword>
<dbReference type="STRING" id="702745.SAMN05421818_12512"/>
<protein>
    <submittedName>
        <fullName evidence="3">SseB protein N-terminal domain-containing protein</fullName>
    </submittedName>
</protein>
<reference evidence="4" key="1">
    <citation type="submission" date="2016-10" db="EMBL/GenBank/DDBJ databases">
        <authorList>
            <person name="Varghese N."/>
            <person name="Submissions S."/>
        </authorList>
    </citation>
    <scope>NUCLEOTIDE SEQUENCE [LARGE SCALE GENOMIC DNA]</scope>
    <source>
        <strain evidence="4">DSM 23313</strain>
    </source>
</reference>